<evidence type="ECO:0000256" key="1">
    <source>
        <dbReference type="SAM" id="MobiDB-lite"/>
    </source>
</evidence>
<sequence>MSDPLAVIAELPGVPEAVREARAAVDRLYGHRVLRRRRPEVTAESALRGARASAALEGADIPLDVVRSGRAESAVVQGALRVSSEVGRLGDIWRTAPRQVLARLHVLAAAGLVTDERLLGRPRTDAAPPAGPSSAEPSVSPSAPPSPASSSSSAPSPVASDVFSHVRPGVPSGLLDLDAELGLGPAPGSEATAARIASLAALISAPSEAPALVLAAIVHAEIVVLRPFGTADGLVARAAERLTLVEFGLDPKSLVTVEAGHFERREAYGESLRGYLKGTAEGVGGWVRHCAEAVRLGARETTAVCEALERG</sequence>
<name>A0A367FJ22_9ACTN</name>
<keyword evidence="3" id="KW-1185">Reference proteome</keyword>
<dbReference type="Proteomes" id="UP000253094">
    <property type="component" value="Unassembled WGS sequence"/>
</dbReference>
<dbReference type="EMBL" id="QOIL01000008">
    <property type="protein sequence ID" value="RCG30314.1"/>
    <property type="molecule type" value="Genomic_DNA"/>
</dbReference>
<feature type="compositionally biased region" description="Low complexity" evidence="1">
    <location>
        <begin position="126"/>
        <end position="141"/>
    </location>
</feature>
<proteinExistence type="predicted"/>
<protein>
    <submittedName>
        <fullName evidence="2">Oxidoreductase</fullName>
    </submittedName>
</protein>
<dbReference type="Gene3D" id="1.10.3290.10">
    <property type="entry name" value="Fido-like domain"/>
    <property type="match status" value="1"/>
</dbReference>
<accession>A0A367FJ22</accession>
<evidence type="ECO:0000313" key="3">
    <source>
        <dbReference type="Proteomes" id="UP000253094"/>
    </source>
</evidence>
<comment type="caution">
    <text evidence="2">The sequence shown here is derived from an EMBL/GenBank/DDBJ whole genome shotgun (WGS) entry which is preliminary data.</text>
</comment>
<feature type="region of interest" description="Disordered" evidence="1">
    <location>
        <begin position="119"/>
        <end position="162"/>
    </location>
</feature>
<organism evidence="2 3">
    <name type="scientific">Sphaerisporangium album</name>
    <dbReference type="NCBI Taxonomy" id="509200"/>
    <lineage>
        <taxon>Bacteria</taxon>
        <taxon>Bacillati</taxon>
        <taxon>Actinomycetota</taxon>
        <taxon>Actinomycetes</taxon>
        <taxon>Streptosporangiales</taxon>
        <taxon>Streptosporangiaceae</taxon>
        <taxon>Sphaerisporangium</taxon>
    </lineage>
</organism>
<dbReference type="AlphaFoldDB" id="A0A367FJ22"/>
<dbReference type="RefSeq" id="WP_114029677.1">
    <property type="nucleotide sequence ID" value="NZ_QOIL01000008.1"/>
</dbReference>
<gene>
    <name evidence="2" type="ORF">DQ384_16385</name>
</gene>
<feature type="compositionally biased region" description="Low complexity" evidence="1">
    <location>
        <begin position="148"/>
        <end position="160"/>
    </location>
</feature>
<dbReference type="InterPro" id="IPR036597">
    <property type="entry name" value="Fido-like_dom_sf"/>
</dbReference>
<dbReference type="OrthoDB" id="5241763at2"/>
<evidence type="ECO:0000313" key="2">
    <source>
        <dbReference type="EMBL" id="RCG30314.1"/>
    </source>
</evidence>
<reference evidence="2 3" key="1">
    <citation type="submission" date="2018-06" db="EMBL/GenBank/DDBJ databases">
        <title>Sphaerisporangium craniellae sp. nov., isolated from a marine sponge in the South China Sea.</title>
        <authorList>
            <person name="Li L."/>
        </authorList>
    </citation>
    <scope>NUCLEOTIDE SEQUENCE [LARGE SCALE GENOMIC DNA]</scope>
    <source>
        <strain evidence="2 3">CCTCC AA 208026</strain>
    </source>
</reference>